<organism evidence="1 2">
    <name type="scientific">Nonomuraea antimicrobica</name>
    <dbReference type="NCBI Taxonomy" id="561173"/>
    <lineage>
        <taxon>Bacteria</taxon>
        <taxon>Bacillati</taxon>
        <taxon>Actinomycetota</taxon>
        <taxon>Actinomycetes</taxon>
        <taxon>Streptosporangiales</taxon>
        <taxon>Streptosporangiaceae</taxon>
        <taxon>Nonomuraea</taxon>
    </lineage>
</organism>
<evidence type="ECO:0000313" key="1">
    <source>
        <dbReference type="EMBL" id="GAA3722194.1"/>
    </source>
</evidence>
<dbReference type="RefSeq" id="WP_344897834.1">
    <property type="nucleotide sequence ID" value="NZ_BAAAZP010000287.1"/>
</dbReference>
<sequence>MTTHATVHPFQVWADNDKRCSGRTVRVDEVDDRFAYCTVLTPREGSIRTGHRVRIAINRMRPTATGYRLIEETPANE</sequence>
<evidence type="ECO:0000313" key="2">
    <source>
        <dbReference type="Proteomes" id="UP001500902"/>
    </source>
</evidence>
<dbReference type="Proteomes" id="UP001500902">
    <property type="component" value="Unassembled WGS sequence"/>
</dbReference>
<accession>A0ABP7ER72</accession>
<dbReference type="EMBL" id="BAAAZP010000287">
    <property type="protein sequence ID" value="GAA3722194.1"/>
    <property type="molecule type" value="Genomic_DNA"/>
</dbReference>
<proteinExistence type="predicted"/>
<reference evidence="2" key="1">
    <citation type="journal article" date="2019" name="Int. J. Syst. Evol. Microbiol.">
        <title>The Global Catalogue of Microorganisms (GCM) 10K type strain sequencing project: providing services to taxonomists for standard genome sequencing and annotation.</title>
        <authorList>
            <consortium name="The Broad Institute Genomics Platform"/>
            <consortium name="The Broad Institute Genome Sequencing Center for Infectious Disease"/>
            <person name="Wu L."/>
            <person name="Ma J."/>
        </authorList>
    </citation>
    <scope>NUCLEOTIDE SEQUENCE [LARGE SCALE GENOMIC DNA]</scope>
    <source>
        <strain evidence="2">JCM 16904</strain>
    </source>
</reference>
<comment type="caution">
    <text evidence="1">The sequence shown here is derived from an EMBL/GenBank/DDBJ whole genome shotgun (WGS) entry which is preliminary data.</text>
</comment>
<gene>
    <name evidence="1" type="ORF">GCM10022224_104170</name>
</gene>
<keyword evidence="2" id="KW-1185">Reference proteome</keyword>
<evidence type="ECO:0008006" key="3">
    <source>
        <dbReference type="Google" id="ProtNLM"/>
    </source>
</evidence>
<protein>
    <recommendedName>
        <fullName evidence="3">TRAM domain-containing protein</fullName>
    </recommendedName>
</protein>
<name>A0ABP7ER72_9ACTN</name>